<evidence type="ECO:0000313" key="4">
    <source>
        <dbReference type="Proteomes" id="UP000075420"/>
    </source>
</evidence>
<evidence type="ECO:0008006" key="5">
    <source>
        <dbReference type="Google" id="ProtNLM"/>
    </source>
</evidence>
<reference evidence="3 4" key="1">
    <citation type="submission" date="2014-02" db="EMBL/GenBank/DDBJ databases">
        <title>The small core and large imbalanced accessory genome model reveals a collaborative survival strategy of Sorangium cellulosum strains in nature.</title>
        <authorList>
            <person name="Han K."/>
            <person name="Peng R."/>
            <person name="Blom J."/>
            <person name="Li Y.-Z."/>
        </authorList>
    </citation>
    <scope>NUCLEOTIDE SEQUENCE [LARGE SCALE GENOMIC DNA]</scope>
    <source>
        <strain evidence="3 4">So0157-25</strain>
    </source>
</reference>
<accession>A0A150PQY5</accession>
<dbReference type="Proteomes" id="UP000075420">
    <property type="component" value="Unassembled WGS sequence"/>
</dbReference>
<feature type="signal peptide" evidence="2">
    <location>
        <begin position="1"/>
        <end position="24"/>
    </location>
</feature>
<sequence>MKSAATLIAVAFLGLAGRATDAKASDDHTTPGSLAMMEERVEDTSDPDGGNTFRAAARTP</sequence>
<evidence type="ECO:0000256" key="2">
    <source>
        <dbReference type="SAM" id="SignalP"/>
    </source>
</evidence>
<keyword evidence="2" id="KW-0732">Signal</keyword>
<evidence type="ECO:0000313" key="3">
    <source>
        <dbReference type="EMBL" id="KYF57886.1"/>
    </source>
</evidence>
<feature type="region of interest" description="Disordered" evidence="1">
    <location>
        <begin position="19"/>
        <end position="60"/>
    </location>
</feature>
<feature type="chain" id="PRO_5007566112" description="Secreted protein" evidence="2">
    <location>
        <begin position="25"/>
        <end position="60"/>
    </location>
</feature>
<protein>
    <recommendedName>
        <fullName evidence="5">Secreted protein</fullName>
    </recommendedName>
</protein>
<comment type="caution">
    <text evidence="3">The sequence shown here is derived from an EMBL/GenBank/DDBJ whole genome shotgun (WGS) entry which is preliminary data.</text>
</comment>
<proteinExistence type="predicted"/>
<organism evidence="3 4">
    <name type="scientific">Sorangium cellulosum</name>
    <name type="common">Polyangium cellulosum</name>
    <dbReference type="NCBI Taxonomy" id="56"/>
    <lineage>
        <taxon>Bacteria</taxon>
        <taxon>Pseudomonadati</taxon>
        <taxon>Myxococcota</taxon>
        <taxon>Polyangia</taxon>
        <taxon>Polyangiales</taxon>
        <taxon>Polyangiaceae</taxon>
        <taxon>Sorangium</taxon>
    </lineage>
</organism>
<evidence type="ECO:0000256" key="1">
    <source>
        <dbReference type="SAM" id="MobiDB-lite"/>
    </source>
</evidence>
<name>A0A150PQY5_SORCE</name>
<dbReference type="EMBL" id="JELY01000849">
    <property type="protein sequence ID" value="KYF57886.1"/>
    <property type="molecule type" value="Genomic_DNA"/>
</dbReference>
<gene>
    <name evidence="3" type="ORF">BE08_43975</name>
</gene>
<feature type="compositionally biased region" description="Basic and acidic residues" evidence="1">
    <location>
        <begin position="20"/>
        <end position="29"/>
    </location>
</feature>
<dbReference type="AlphaFoldDB" id="A0A150PQY5"/>